<reference evidence="1 2" key="1">
    <citation type="submission" date="2020-06" db="EMBL/GenBank/DDBJ databases">
        <title>Actinokineospora xiongansis sp. nov., isolated from soil of Baiyangdian.</title>
        <authorList>
            <person name="Zhang X."/>
        </authorList>
    </citation>
    <scope>NUCLEOTIDE SEQUENCE [LARGE SCALE GENOMIC DNA]</scope>
    <source>
        <strain evidence="1 2">HBU206404</strain>
    </source>
</reference>
<protein>
    <recommendedName>
        <fullName evidence="3">DUF3558 domain-containing protein</fullName>
    </recommendedName>
</protein>
<evidence type="ECO:0000313" key="1">
    <source>
        <dbReference type="EMBL" id="MBC6447445.1"/>
    </source>
</evidence>
<name>A0ABR7L433_9PSEU</name>
<organism evidence="1 2">
    <name type="scientific">Actinokineospora xionganensis</name>
    <dbReference type="NCBI Taxonomy" id="2684470"/>
    <lineage>
        <taxon>Bacteria</taxon>
        <taxon>Bacillati</taxon>
        <taxon>Actinomycetota</taxon>
        <taxon>Actinomycetes</taxon>
        <taxon>Pseudonocardiales</taxon>
        <taxon>Pseudonocardiaceae</taxon>
        <taxon>Actinokineospora</taxon>
    </lineage>
</organism>
<dbReference type="RefSeq" id="WP_187219960.1">
    <property type="nucleotide sequence ID" value="NZ_JABVED010000004.1"/>
</dbReference>
<evidence type="ECO:0008006" key="3">
    <source>
        <dbReference type="Google" id="ProtNLM"/>
    </source>
</evidence>
<comment type="caution">
    <text evidence="1">The sequence shown here is derived from an EMBL/GenBank/DDBJ whole genome shotgun (WGS) entry which is preliminary data.</text>
</comment>
<gene>
    <name evidence="1" type="ORF">GPZ80_09720</name>
</gene>
<accession>A0ABR7L433</accession>
<proteinExistence type="predicted"/>
<dbReference type="Proteomes" id="UP000734823">
    <property type="component" value="Unassembled WGS sequence"/>
</dbReference>
<evidence type="ECO:0000313" key="2">
    <source>
        <dbReference type="Proteomes" id="UP000734823"/>
    </source>
</evidence>
<keyword evidence="2" id="KW-1185">Reference proteome</keyword>
<dbReference type="EMBL" id="JABVED010000004">
    <property type="protein sequence ID" value="MBC6447445.1"/>
    <property type="molecule type" value="Genomic_DNA"/>
</dbReference>
<sequence>MNVSHLALAVVSAACMLAGCDSGGEPLSVQGETPTPTDAAATGLDGKDLCSLVTEETLAIANLKTSDGVRKKWVHYPAACVFGEKKDTRVIVIAEYDGGLPIRKDDKHYREIDGVPTENAYDTKMTCQLTFDVGTSQAKVLVEALWGQEKSYMACDIGIPAMKDVLEAAKKPGPVG</sequence>